<keyword evidence="2" id="KW-0539">Nucleus</keyword>
<dbReference type="GO" id="GO:0007131">
    <property type="term" value="P:reciprocal meiotic recombination"/>
    <property type="evidence" value="ECO:0007669"/>
    <property type="project" value="TreeGrafter"/>
</dbReference>
<comment type="subcellular location">
    <subcellularLocation>
        <location evidence="1">Nucleus</location>
    </subcellularLocation>
</comment>
<reference evidence="4" key="3">
    <citation type="submission" date="2019-06" db="EMBL/GenBank/DDBJ databases">
        <authorList>
            <person name="Poynton C."/>
            <person name="Hasenbein S."/>
            <person name="Benoit J.B."/>
            <person name="Sepulveda M.S."/>
            <person name="Poelchau M.F."/>
            <person name="Murali S.C."/>
            <person name="Chen S."/>
            <person name="Glastad K.M."/>
            <person name="Werren J.H."/>
            <person name="Vineis J.H."/>
            <person name="Bowen J.L."/>
            <person name="Friedrich M."/>
            <person name="Jones J."/>
            <person name="Robertson H.M."/>
            <person name="Feyereisen R."/>
            <person name="Mechler-Hickson A."/>
            <person name="Mathers N."/>
            <person name="Lee C.E."/>
            <person name="Colbourne J.K."/>
            <person name="Biales A."/>
            <person name="Johnston J.S."/>
            <person name="Wellborn G.A."/>
            <person name="Rosendale A.J."/>
            <person name="Cridge A.G."/>
            <person name="Munoz-Torres M.C."/>
            <person name="Bain P.A."/>
            <person name="Manny A.R."/>
            <person name="Major K.M."/>
            <person name="Lambert F.N."/>
            <person name="Vulpe C.D."/>
            <person name="Tuck P."/>
            <person name="Blalock B.J."/>
            <person name="Lin Y.-Y."/>
            <person name="Smith M.E."/>
            <person name="Ochoa-Acuna H."/>
            <person name="Chen M.-J.M."/>
            <person name="Childers C.P."/>
            <person name="Qu J."/>
            <person name="Dugan S."/>
            <person name="Lee S.L."/>
            <person name="Chao H."/>
            <person name="Dinh H."/>
            <person name="Han Y."/>
            <person name="Doddapaneni H."/>
            <person name="Worley K.C."/>
            <person name="Muzny D.M."/>
            <person name="Gibbs R.A."/>
            <person name="Richards S."/>
        </authorList>
    </citation>
    <scope>NUCLEOTIDE SEQUENCE</scope>
    <source>
        <strain evidence="4">HAZT.00-mixed</strain>
        <tissue evidence="4">Whole organism</tissue>
    </source>
</reference>
<dbReference type="PANTHER" id="PTHR10848:SF0">
    <property type="entry name" value="MEIOTIC RECOMBINATION PROTEIN SPO11"/>
    <property type="match status" value="1"/>
</dbReference>
<organism evidence="4">
    <name type="scientific">Hyalella azteca</name>
    <name type="common">Amphipod</name>
    <dbReference type="NCBI Taxonomy" id="294128"/>
    <lineage>
        <taxon>Eukaryota</taxon>
        <taxon>Metazoa</taxon>
        <taxon>Ecdysozoa</taxon>
        <taxon>Arthropoda</taxon>
        <taxon>Crustacea</taxon>
        <taxon>Multicrustacea</taxon>
        <taxon>Malacostraca</taxon>
        <taxon>Eumalacostraca</taxon>
        <taxon>Peracarida</taxon>
        <taxon>Amphipoda</taxon>
        <taxon>Senticaudata</taxon>
        <taxon>Talitrida</taxon>
        <taxon>Talitroidea</taxon>
        <taxon>Hyalellidae</taxon>
        <taxon>Hyalella</taxon>
    </lineage>
</organism>
<dbReference type="PRINTS" id="PR01551">
    <property type="entry name" value="SPO11HOMOLOG"/>
</dbReference>
<evidence type="ECO:0000313" key="4">
    <source>
        <dbReference type="EMBL" id="KAA0187859.1"/>
    </source>
</evidence>
<dbReference type="GO" id="GO:0000228">
    <property type="term" value="C:nuclear chromosome"/>
    <property type="evidence" value="ECO:0007669"/>
    <property type="project" value="TreeGrafter"/>
</dbReference>
<dbReference type="InterPro" id="IPR036078">
    <property type="entry name" value="Spo11/TopoVI_A_sf"/>
</dbReference>
<dbReference type="Pfam" id="PF21180">
    <property type="entry name" value="TOP6A-Spo11_Toprim"/>
    <property type="match status" value="1"/>
</dbReference>
<dbReference type="GO" id="GO:0003677">
    <property type="term" value="F:DNA binding"/>
    <property type="evidence" value="ECO:0007669"/>
    <property type="project" value="InterPro"/>
</dbReference>
<dbReference type="SUPFAM" id="SSF56726">
    <property type="entry name" value="DNA topoisomerase IV, alpha subunit"/>
    <property type="match status" value="1"/>
</dbReference>
<feature type="domain" description="Topoisomerase 6 subunit A/Spo11 TOPRIM" evidence="3">
    <location>
        <begin position="55"/>
        <end position="224"/>
    </location>
</feature>
<dbReference type="Proteomes" id="UP000711488">
    <property type="component" value="Unassembled WGS sequence"/>
</dbReference>
<dbReference type="Gene3D" id="3.40.1360.10">
    <property type="match status" value="1"/>
</dbReference>
<proteinExistence type="predicted"/>
<sequence length="231" mass="25506">MAGSLRYVTQEGVAVDVASASNGKSPAHFNYCTCGRLLVPDCVSGLRELQSDARYVLVVEKDCTFQKIIDAHFLRAYGPCILLTGKGYPDLCTRELCARLWRELQLPVLALTDADPHGLHIAAVYKFGSNSHSEPEYCTAGLVWLGVLPSDLAGLQLPERHRLPLLPSDYGKLATLQAHPSIMDNPAWFHQTSVMQRLGYKAEIQNLVHIAPDFLTSVYLPAKLRHAGWVP</sequence>
<evidence type="ECO:0000256" key="2">
    <source>
        <dbReference type="ARBA" id="ARBA00023242"/>
    </source>
</evidence>
<reference evidence="4" key="1">
    <citation type="submission" date="2014-08" db="EMBL/GenBank/DDBJ databases">
        <authorList>
            <person name="Murali S."/>
            <person name="Richards S."/>
            <person name="Bandaranaike D."/>
            <person name="Bellair M."/>
            <person name="Blankenburg K."/>
            <person name="Chao H."/>
            <person name="Dinh H."/>
            <person name="Doddapaneni H."/>
            <person name="Dugan-Rocha S."/>
            <person name="Elkadiri S."/>
            <person name="Gnanaolivu R."/>
            <person name="Hughes D."/>
            <person name="Lee S."/>
            <person name="Li M."/>
            <person name="Ming W."/>
            <person name="Munidasa M."/>
            <person name="Muniz J."/>
            <person name="Nguyen L."/>
            <person name="Osuji N."/>
            <person name="Pu L.-L."/>
            <person name="Puazo M."/>
            <person name="Skinner E."/>
            <person name="Qu C."/>
            <person name="Quiroz J."/>
            <person name="Raj R."/>
            <person name="Weissenberger G."/>
            <person name="Xin Y."/>
            <person name="Zou X."/>
            <person name="Han Y."/>
            <person name="Worley K."/>
            <person name="Muzny D."/>
            <person name="Gibbs R."/>
        </authorList>
    </citation>
    <scope>NUCLEOTIDE SEQUENCE</scope>
    <source>
        <strain evidence="4">HAZT.00-mixed</strain>
        <tissue evidence="4">Whole organism</tissue>
    </source>
</reference>
<evidence type="ECO:0000256" key="1">
    <source>
        <dbReference type="ARBA" id="ARBA00004123"/>
    </source>
</evidence>
<dbReference type="EMBL" id="JQDR03014620">
    <property type="protein sequence ID" value="KAA0187859.1"/>
    <property type="molecule type" value="Genomic_DNA"/>
</dbReference>
<dbReference type="GO" id="GO:0003918">
    <property type="term" value="F:DNA topoisomerase type II (double strand cut, ATP-hydrolyzing) activity"/>
    <property type="evidence" value="ECO:0007669"/>
    <property type="project" value="InterPro"/>
</dbReference>
<dbReference type="GO" id="GO:0000706">
    <property type="term" value="P:meiotic DNA double-strand break processing"/>
    <property type="evidence" value="ECO:0007669"/>
    <property type="project" value="TreeGrafter"/>
</dbReference>
<dbReference type="InterPro" id="IPR002815">
    <property type="entry name" value="Spo11/TopoVI_A"/>
</dbReference>
<dbReference type="InterPro" id="IPR034136">
    <property type="entry name" value="TOPRIM_Topo6A/Spo11"/>
</dbReference>
<name>A0A6A0GVI5_HYAAZ</name>
<dbReference type="AlphaFoldDB" id="A0A6A0GVI5"/>
<dbReference type="PRINTS" id="PR01550">
    <property type="entry name" value="TOP6AFAMILY"/>
</dbReference>
<dbReference type="PANTHER" id="PTHR10848">
    <property type="entry name" value="MEIOTIC RECOMBINATION PROTEIN SPO11"/>
    <property type="match status" value="1"/>
</dbReference>
<accession>A0A6A0GVI5</accession>
<dbReference type="GO" id="GO:0042138">
    <property type="term" value="P:meiotic DNA double-strand break formation"/>
    <property type="evidence" value="ECO:0007669"/>
    <property type="project" value="InterPro"/>
</dbReference>
<dbReference type="CDD" id="cd00223">
    <property type="entry name" value="TOPRIM_TopoIIB_SPO"/>
    <property type="match status" value="1"/>
</dbReference>
<protein>
    <recommendedName>
        <fullName evidence="3">Topoisomerase 6 subunit A/Spo11 TOPRIM domain-containing protein</fullName>
    </recommendedName>
</protein>
<reference evidence="4" key="2">
    <citation type="journal article" date="2018" name="Environ. Sci. Technol.">
        <title>The Toxicogenome of Hyalella azteca: A Model for Sediment Ecotoxicology and Evolutionary Toxicology.</title>
        <authorList>
            <person name="Poynton H.C."/>
            <person name="Hasenbein S."/>
            <person name="Benoit J.B."/>
            <person name="Sepulveda M.S."/>
            <person name="Poelchau M.F."/>
            <person name="Hughes D.S.T."/>
            <person name="Murali S.C."/>
            <person name="Chen S."/>
            <person name="Glastad K.M."/>
            <person name="Goodisman M.A.D."/>
            <person name="Werren J.H."/>
            <person name="Vineis J.H."/>
            <person name="Bowen J.L."/>
            <person name="Friedrich M."/>
            <person name="Jones J."/>
            <person name="Robertson H.M."/>
            <person name="Feyereisen R."/>
            <person name="Mechler-Hickson A."/>
            <person name="Mathers N."/>
            <person name="Lee C.E."/>
            <person name="Colbourne J.K."/>
            <person name="Biales A."/>
            <person name="Johnston J.S."/>
            <person name="Wellborn G.A."/>
            <person name="Rosendale A.J."/>
            <person name="Cridge A.G."/>
            <person name="Munoz-Torres M.C."/>
            <person name="Bain P.A."/>
            <person name="Manny A.R."/>
            <person name="Major K.M."/>
            <person name="Lambert F.N."/>
            <person name="Vulpe C.D."/>
            <person name="Tuck P."/>
            <person name="Blalock B.J."/>
            <person name="Lin Y.Y."/>
            <person name="Smith M.E."/>
            <person name="Ochoa-Acuna H."/>
            <person name="Chen M.M."/>
            <person name="Childers C.P."/>
            <person name="Qu J."/>
            <person name="Dugan S."/>
            <person name="Lee S.L."/>
            <person name="Chao H."/>
            <person name="Dinh H."/>
            <person name="Han Y."/>
            <person name="Doddapaneni H."/>
            <person name="Worley K.C."/>
            <person name="Muzny D.M."/>
            <person name="Gibbs R.A."/>
            <person name="Richards S."/>
        </authorList>
    </citation>
    <scope>NUCLEOTIDE SEQUENCE</scope>
    <source>
        <strain evidence="4">HAZT.00-mixed</strain>
        <tissue evidence="4">Whole organism</tissue>
    </source>
</reference>
<dbReference type="InterPro" id="IPR013048">
    <property type="entry name" value="Meiotic_Spo11"/>
</dbReference>
<evidence type="ECO:0000259" key="3">
    <source>
        <dbReference type="Pfam" id="PF21180"/>
    </source>
</evidence>
<comment type="caution">
    <text evidence="4">The sequence shown here is derived from an EMBL/GenBank/DDBJ whole genome shotgun (WGS) entry which is preliminary data.</text>
</comment>
<gene>
    <name evidence="4" type="ORF">HAZT_HAZT008969</name>
</gene>